<evidence type="ECO:0000313" key="2">
    <source>
        <dbReference type="Proteomes" id="UP000722750"/>
    </source>
</evidence>
<comment type="caution">
    <text evidence="1">The sequence shown here is derived from an EMBL/GenBank/DDBJ whole genome shotgun (WGS) entry which is preliminary data.</text>
</comment>
<dbReference type="EMBL" id="JAANXD010000077">
    <property type="protein sequence ID" value="MBS1259014.1"/>
    <property type="molecule type" value="Genomic_DNA"/>
</dbReference>
<reference evidence="1" key="1">
    <citation type="journal article" date="2021" name="ISME J.">
        <title>Fine-scale metabolic discontinuity in a stratified prokaryote microbiome of a Red Sea deep halocline.</title>
        <authorList>
            <person name="Michoud G."/>
            <person name="Ngugi D.K."/>
            <person name="Barozzi A."/>
            <person name="Merlino G."/>
            <person name="Calleja M.L."/>
            <person name="Delgado-Huertas A."/>
            <person name="Moran X.A.G."/>
            <person name="Daffonchio D."/>
        </authorList>
    </citation>
    <scope>NUCLEOTIDE SEQUENCE</scope>
    <source>
        <strain evidence="1">SuakinDeep_MAG55_1</strain>
    </source>
</reference>
<accession>A0A941W4F6</accession>
<evidence type="ECO:0000313" key="1">
    <source>
        <dbReference type="EMBL" id="MBS1259014.1"/>
    </source>
</evidence>
<dbReference type="AlphaFoldDB" id="A0A941W4F6"/>
<sequence>MAKVRCPGSMKTMVPEPLERKCPECGEMIEIWSDEEKADCKCGATVFKDAAPTCVVWCSAAEECLGDIFDVKKLKEDAKKKASAEGNPDFVSQVGDKIKKEKECAETKEKAKKEKDSNG</sequence>
<gene>
    <name evidence="1" type="ORF">MAG551_02080</name>
</gene>
<dbReference type="Proteomes" id="UP000722750">
    <property type="component" value="Unassembled WGS sequence"/>
</dbReference>
<protein>
    <submittedName>
        <fullName evidence="1">Uncharacterized protein</fullName>
    </submittedName>
</protein>
<organism evidence="1 2">
    <name type="scientific">Candidatus Scalindua arabica</name>
    <dbReference type="NCBI Taxonomy" id="1127984"/>
    <lineage>
        <taxon>Bacteria</taxon>
        <taxon>Pseudomonadati</taxon>
        <taxon>Planctomycetota</taxon>
        <taxon>Candidatus Brocadiia</taxon>
        <taxon>Candidatus Brocadiales</taxon>
        <taxon>Candidatus Scalinduaceae</taxon>
        <taxon>Candidatus Scalindua</taxon>
    </lineage>
</organism>
<name>A0A941W4F6_9BACT</name>
<proteinExistence type="predicted"/>